<protein>
    <recommendedName>
        <fullName evidence="3">BRCT domain-containing protein</fullName>
    </recommendedName>
</protein>
<evidence type="ECO:0000313" key="1">
    <source>
        <dbReference type="EMBL" id="TOZ01382.1"/>
    </source>
</evidence>
<dbReference type="Proteomes" id="UP000785759">
    <property type="component" value="Unassembled WGS sequence"/>
</dbReference>
<comment type="caution">
    <text evidence="1">The sequence shown here is derived from an EMBL/GenBank/DDBJ whole genome shotgun (WGS) entry which is preliminary data.</text>
</comment>
<organism evidence="1 2">
    <name type="scientific">Levilactobacillus brevis</name>
    <name type="common">Lactobacillus brevis</name>
    <dbReference type="NCBI Taxonomy" id="1580"/>
    <lineage>
        <taxon>Bacteria</taxon>
        <taxon>Bacillati</taxon>
        <taxon>Bacillota</taxon>
        <taxon>Bacilli</taxon>
        <taxon>Lactobacillales</taxon>
        <taxon>Lactobacillaceae</taxon>
        <taxon>Levilactobacillus</taxon>
    </lineage>
</organism>
<accession>A0AAJ5FIB1</accession>
<reference evidence="1" key="1">
    <citation type="submission" date="2018-05" db="EMBL/GenBank/DDBJ databases">
        <title>Genome Comparison of Lactic Acid Bacteria Isolated from non-Wheat Sourdough.</title>
        <authorList>
            <person name="Rice T."/>
            <person name="Axel C."/>
            <person name="Lynch K.M."/>
            <person name="Benz C."/>
            <person name="Arendt E.K."/>
            <person name="Coffey A."/>
        </authorList>
    </citation>
    <scope>NUCLEOTIDE SEQUENCE</scope>
    <source>
        <strain evidence="1">TR055</strain>
    </source>
</reference>
<name>A0AAJ5FIB1_LEVBR</name>
<dbReference type="AlphaFoldDB" id="A0AAJ5FIB1"/>
<sequence length="92" mass="10557">MVELKQCKIAFTGRLSTMTRDQAFSLAAVFGAEPQKWVTKQTDYLVVGIIETSLGKEPTTNKLLSEKPKISEREFLAWCQYRLSQWSKSLNR</sequence>
<dbReference type="RefSeq" id="WP_139988817.1">
    <property type="nucleotide sequence ID" value="NZ_QFDK01000019.1"/>
</dbReference>
<dbReference type="EMBL" id="QFDK01000019">
    <property type="protein sequence ID" value="TOZ01382.1"/>
    <property type="molecule type" value="Genomic_DNA"/>
</dbReference>
<dbReference type="CDD" id="cd17748">
    <property type="entry name" value="BRCT_DNA_ligase_like"/>
    <property type="match status" value="1"/>
</dbReference>
<gene>
    <name evidence="1" type="ORF">DIS17_12070</name>
</gene>
<evidence type="ECO:0008006" key="3">
    <source>
        <dbReference type="Google" id="ProtNLM"/>
    </source>
</evidence>
<evidence type="ECO:0000313" key="2">
    <source>
        <dbReference type="Proteomes" id="UP000785759"/>
    </source>
</evidence>
<proteinExistence type="predicted"/>
<dbReference type="InterPro" id="IPR036420">
    <property type="entry name" value="BRCT_dom_sf"/>
</dbReference>
<dbReference type="SUPFAM" id="SSF52113">
    <property type="entry name" value="BRCT domain"/>
    <property type="match status" value="1"/>
</dbReference>
<dbReference type="Gene3D" id="3.40.50.10190">
    <property type="entry name" value="BRCT domain"/>
    <property type="match status" value="1"/>
</dbReference>